<dbReference type="InterPro" id="IPR029063">
    <property type="entry name" value="SAM-dependent_MTases_sf"/>
</dbReference>
<proteinExistence type="predicted"/>
<reference evidence="2 3" key="1">
    <citation type="submission" date="2019-03" db="EMBL/GenBank/DDBJ databases">
        <title>Genomic Encyclopedia of Type Strains, Phase IV (KMG-IV): sequencing the most valuable type-strain genomes for metagenomic binning, comparative biology and taxonomic classification.</title>
        <authorList>
            <person name="Goeker M."/>
        </authorList>
    </citation>
    <scope>NUCLEOTIDE SEQUENCE [LARGE SCALE GENOMIC DNA]</scope>
    <source>
        <strain evidence="2 3">DSM 24629</strain>
    </source>
</reference>
<keyword evidence="2" id="KW-0489">Methyltransferase</keyword>
<evidence type="ECO:0000313" key="3">
    <source>
        <dbReference type="Proteomes" id="UP000294902"/>
    </source>
</evidence>
<sequence>MKEIESNKKAWSLVSEDHYNHYKKSFEENSYLFNPIVLSELGDVSGKKILHLQCNTGADSIVLAKMGAQVTGVDLVPENIYFAEKLANDLGVANVDFFECDIMALMDNHIGKYDIIFTSDGCIGWLPDLKKWGKTIRYFLKDDGFFYVHDSHPFYYTFDEVKIRENIIEIKYPYFGKEPDVSNEIGGYASDYKEAENYFWMYTVSQLVNAIAGAGLFIEYFNEYDRCAQGMGGSILDKKGLSYFPHLEGKLPLVFSLKATVR</sequence>
<dbReference type="GO" id="GO:0008168">
    <property type="term" value="F:methyltransferase activity"/>
    <property type="evidence" value="ECO:0007669"/>
    <property type="project" value="UniProtKB-KW"/>
</dbReference>
<name>A0A4V2V0I2_9FIRM</name>
<accession>A0A4V2V0I2</accession>
<dbReference type="Proteomes" id="UP000294902">
    <property type="component" value="Unassembled WGS sequence"/>
</dbReference>
<feature type="domain" description="Methyltransferase" evidence="1">
    <location>
        <begin position="45"/>
        <end position="152"/>
    </location>
</feature>
<organism evidence="2 3">
    <name type="scientific">Natranaerovirga pectinivora</name>
    <dbReference type="NCBI Taxonomy" id="682400"/>
    <lineage>
        <taxon>Bacteria</taxon>
        <taxon>Bacillati</taxon>
        <taxon>Bacillota</taxon>
        <taxon>Clostridia</taxon>
        <taxon>Lachnospirales</taxon>
        <taxon>Natranaerovirgaceae</taxon>
        <taxon>Natranaerovirga</taxon>
    </lineage>
</organism>
<keyword evidence="3" id="KW-1185">Reference proteome</keyword>
<dbReference type="AlphaFoldDB" id="A0A4V2V0I2"/>
<dbReference type="CDD" id="cd02440">
    <property type="entry name" value="AdoMet_MTases"/>
    <property type="match status" value="1"/>
</dbReference>
<dbReference type="PANTHER" id="PTHR43861">
    <property type="entry name" value="TRANS-ACONITATE 2-METHYLTRANSFERASE-RELATED"/>
    <property type="match status" value="1"/>
</dbReference>
<keyword evidence="2" id="KW-0808">Transferase</keyword>
<dbReference type="SUPFAM" id="SSF53335">
    <property type="entry name" value="S-adenosyl-L-methionine-dependent methyltransferases"/>
    <property type="match status" value="1"/>
</dbReference>
<gene>
    <name evidence="2" type="ORF">EDC18_102234</name>
</gene>
<dbReference type="EMBL" id="SMAL01000002">
    <property type="protein sequence ID" value="TCT16217.1"/>
    <property type="molecule type" value="Genomic_DNA"/>
</dbReference>
<evidence type="ECO:0000259" key="1">
    <source>
        <dbReference type="Pfam" id="PF13847"/>
    </source>
</evidence>
<dbReference type="InterPro" id="IPR025714">
    <property type="entry name" value="Methyltranfer_dom"/>
</dbReference>
<dbReference type="PANTHER" id="PTHR43861:SF1">
    <property type="entry name" value="TRANS-ACONITATE 2-METHYLTRANSFERASE"/>
    <property type="match status" value="1"/>
</dbReference>
<protein>
    <submittedName>
        <fullName evidence="2">Methyltransferase family protein</fullName>
    </submittedName>
</protein>
<dbReference type="Pfam" id="PF13847">
    <property type="entry name" value="Methyltransf_31"/>
    <property type="match status" value="1"/>
</dbReference>
<dbReference type="OrthoDB" id="9774345at2"/>
<dbReference type="Gene3D" id="3.40.50.150">
    <property type="entry name" value="Vaccinia Virus protein VP39"/>
    <property type="match status" value="1"/>
</dbReference>
<dbReference type="RefSeq" id="WP_132250442.1">
    <property type="nucleotide sequence ID" value="NZ_SMAL01000002.1"/>
</dbReference>
<evidence type="ECO:0000313" key="2">
    <source>
        <dbReference type="EMBL" id="TCT16217.1"/>
    </source>
</evidence>
<comment type="caution">
    <text evidence="2">The sequence shown here is derived from an EMBL/GenBank/DDBJ whole genome shotgun (WGS) entry which is preliminary data.</text>
</comment>
<dbReference type="GO" id="GO:0032259">
    <property type="term" value="P:methylation"/>
    <property type="evidence" value="ECO:0007669"/>
    <property type="project" value="UniProtKB-KW"/>
</dbReference>